<accession>A0ABT6RBK4</accession>
<dbReference type="Proteomes" id="UP001226434">
    <property type="component" value="Unassembled WGS sequence"/>
</dbReference>
<dbReference type="PANTHER" id="PTHR15032">
    <property type="entry name" value="N-ACYL-PHOSPHATIDYLETHANOLAMINE-HYDROLYZING PHOSPHOLIPASE D"/>
    <property type="match status" value="1"/>
</dbReference>
<name>A0ABT6RBK4_9BACT</name>
<dbReference type="InterPro" id="IPR036866">
    <property type="entry name" value="RibonucZ/Hydroxyglut_hydro"/>
</dbReference>
<dbReference type="SUPFAM" id="SSF56281">
    <property type="entry name" value="Metallo-hydrolase/oxidoreductase"/>
    <property type="match status" value="1"/>
</dbReference>
<dbReference type="Gene3D" id="3.60.15.10">
    <property type="entry name" value="Ribonuclease Z/Hydroxyacylglutathione hydrolase-like"/>
    <property type="match status" value="1"/>
</dbReference>
<comment type="caution">
    <text evidence="2">The sequence shown here is derived from an EMBL/GenBank/DDBJ whole genome shotgun (WGS) entry which is preliminary data.</text>
</comment>
<proteinExistence type="predicted"/>
<evidence type="ECO:0000313" key="2">
    <source>
        <dbReference type="EMBL" id="MDI3319953.1"/>
    </source>
</evidence>
<reference evidence="2 3" key="1">
    <citation type="submission" date="2023-05" db="EMBL/GenBank/DDBJ databases">
        <title>Genome sequence of Pinibacter sp. MAH-24.</title>
        <authorList>
            <person name="Huq M.A."/>
        </authorList>
    </citation>
    <scope>NUCLEOTIDE SEQUENCE [LARGE SCALE GENOMIC DNA]</scope>
    <source>
        <strain evidence="2 3">MAH-24</strain>
    </source>
</reference>
<keyword evidence="3" id="KW-1185">Reference proteome</keyword>
<sequence>MRKAIEEDPLFASFALPLRSLRLKELGFQPDASPTHFQIASHNVVHLIIQSNAHAMKAFGKKPTGEELEKVKLSPNYNNDIFNNLHDTPMMTSESPMIKQIWRFMNKPAHTSPPNELPSVRTDLRNIPGDKPVIVWFGHSSYLIHVNGKNILVDPVFSGHASPFSFFAKSFPGSDVYSVDDMPAIDVLIITHDHYDHMDYETITKLKLKTSLVCTSLGIEATLSYWGFDKNKIIEFDWWNEKQIDENMFLAAAPARHFSGRSLSRYKTLWSSFVLRAGNYSFYIGADSGYDTHFKQIGDKYGPFDIAMLETGQYNEDWRYIHMMPEQAVQAAIDLKTKVLLPVHWAKFALALHPWDEPIKRVVSKAKELKVPIATPMIGEPIIIDKSYPHEQWWLTVS</sequence>
<dbReference type="Pfam" id="PF12706">
    <property type="entry name" value="Lactamase_B_2"/>
    <property type="match status" value="1"/>
</dbReference>
<protein>
    <submittedName>
        <fullName evidence="2">MBL fold metallo-hydrolase</fullName>
    </submittedName>
</protein>
<gene>
    <name evidence="2" type="ORF">QJ048_09230</name>
</gene>
<dbReference type="PANTHER" id="PTHR15032:SF4">
    <property type="entry name" value="N-ACYL-PHOSPHATIDYLETHANOLAMINE-HYDROLYZING PHOSPHOLIPASE D"/>
    <property type="match status" value="1"/>
</dbReference>
<feature type="domain" description="Metallo-beta-lactamase" evidence="1">
    <location>
        <begin position="150"/>
        <end position="345"/>
    </location>
</feature>
<organism evidence="2 3">
    <name type="scientific">Pinibacter soli</name>
    <dbReference type="NCBI Taxonomy" id="3044211"/>
    <lineage>
        <taxon>Bacteria</taxon>
        <taxon>Pseudomonadati</taxon>
        <taxon>Bacteroidota</taxon>
        <taxon>Chitinophagia</taxon>
        <taxon>Chitinophagales</taxon>
        <taxon>Chitinophagaceae</taxon>
        <taxon>Pinibacter</taxon>
    </lineage>
</organism>
<evidence type="ECO:0000259" key="1">
    <source>
        <dbReference type="Pfam" id="PF12706"/>
    </source>
</evidence>
<evidence type="ECO:0000313" key="3">
    <source>
        <dbReference type="Proteomes" id="UP001226434"/>
    </source>
</evidence>
<dbReference type="InterPro" id="IPR001279">
    <property type="entry name" value="Metallo-B-lactamas"/>
</dbReference>
<dbReference type="EMBL" id="JASBRG010000005">
    <property type="protein sequence ID" value="MDI3319953.1"/>
    <property type="molecule type" value="Genomic_DNA"/>
</dbReference>